<dbReference type="InterPro" id="IPR001138">
    <property type="entry name" value="Zn2Cys6_DnaBD"/>
</dbReference>
<dbReference type="Pfam" id="PF00172">
    <property type="entry name" value="Zn_clus"/>
    <property type="match status" value="1"/>
</dbReference>
<dbReference type="PANTHER" id="PTHR37534:SF8">
    <property type="entry name" value="ZN(II)2CYS6 TRANSCRIPTION FACTOR (EUROFUNG)"/>
    <property type="match status" value="1"/>
</dbReference>
<organism evidence="7 8">
    <name type="scientific">Aspergillus granulosus</name>
    <dbReference type="NCBI Taxonomy" id="176169"/>
    <lineage>
        <taxon>Eukaryota</taxon>
        <taxon>Fungi</taxon>
        <taxon>Dikarya</taxon>
        <taxon>Ascomycota</taxon>
        <taxon>Pezizomycotina</taxon>
        <taxon>Eurotiomycetes</taxon>
        <taxon>Eurotiomycetidae</taxon>
        <taxon>Eurotiales</taxon>
        <taxon>Aspergillaceae</taxon>
        <taxon>Aspergillus</taxon>
        <taxon>Aspergillus subgen. Nidulantes</taxon>
    </lineage>
</organism>
<proteinExistence type="predicted"/>
<dbReference type="CDD" id="cd00067">
    <property type="entry name" value="GAL4"/>
    <property type="match status" value="1"/>
</dbReference>
<gene>
    <name evidence="7" type="ORF">BJX63DRAFT_416427</name>
</gene>
<dbReference type="InterPro" id="IPR036864">
    <property type="entry name" value="Zn2-C6_fun-type_DNA-bd_sf"/>
</dbReference>
<evidence type="ECO:0000256" key="1">
    <source>
        <dbReference type="ARBA" id="ARBA00004123"/>
    </source>
</evidence>
<dbReference type="PANTHER" id="PTHR37534">
    <property type="entry name" value="TRANSCRIPTIONAL ACTIVATOR PROTEIN UGA3"/>
    <property type="match status" value="1"/>
</dbReference>
<evidence type="ECO:0000313" key="7">
    <source>
        <dbReference type="EMBL" id="KAL2801846.1"/>
    </source>
</evidence>
<dbReference type="Pfam" id="PF11951">
    <property type="entry name" value="Fungal_trans_2"/>
    <property type="match status" value="1"/>
</dbReference>
<keyword evidence="5" id="KW-0539">Nucleus</keyword>
<sequence length="500" mass="55934">MPKACWTCRSRTVRCDESRVPCLKCEKAGLECRDKKPLRWVQGVAVRGKMRGWLYESTPAKSETVKSMRLQPKQATPRENSPLFALQDPLIQNLDRSTRYYIDYYSERICKLYILHDSDENPFRGLVPYALEDQLLLKSITALAARHYANTGQSFDQTDLIVPSRYGNANLQALHFKAQAIVTLGEKLAKPEPCMKDTVMATILLLIFIELLESGLDGWNFHLQGARSLTRLYRSLIQPGNQGDTRNGSGDMEQDIRSFLARQYSLIDTLGAALSHPKSLHELSTSYDGAVGQESIVRSFLGCPEFLLKSINFFSNQRRVIGELASHDDIAVQAHIQDTLTMLDLTQNFNSFKWASESHPSSVSSPGEINSLSKLSESYKVAALLYGRQVLGSVGTQLATLEDEELVSQLLGCIDALKGDGTLFKCLLWPTFVAGLHCFDQDQQAFVSDSLRMIWDLTNCLNVINASNILKDLWERGRASGSQCQGTSGLVGLERHWLLI</sequence>
<evidence type="ECO:0000256" key="2">
    <source>
        <dbReference type="ARBA" id="ARBA00023015"/>
    </source>
</evidence>
<dbReference type="InterPro" id="IPR021858">
    <property type="entry name" value="Fun_TF"/>
</dbReference>
<evidence type="ECO:0000259" key="6">
    <source>
        <dbReference type="PROSITE" id="PS50048"/>
    </source>
</evidence>
<protein>
    <submittedName>
        <fullName evidence="7">Fungal-specific transcription factor domain-containing protein</fullName>
    </submittedName>
</protein>
<name>A0ABR4GS48_9EURO</name>
<dbReference type="SUPFAM" id="SSF57701">
    <property type="entry name" value="Zn2/Cys6 DNA-binding domain"/>
    <property type="match status" value="1"/>
</dbReference>
<dbReference type="SMART" id="SM00066">
    <property type="entry name" value="GAL4"/>
    <property type="match status" value="1"/>
</dbReference>
<keyword evidence="8" id="KW-1185">Reference proteome</keyword>
<evidence type="ECO:0000313" key="8">
    <source>
        <dbReference type="Proteomes" id="UP001610334"/>
    </source>
</evidence>
<evidence type="ECO:0000256" key="4">
    <source>
        <dbReference type="ARBA" id="ARBA00023163"/>
    </source>
</evidence>
<keyword evidence="4" id="KW-0804">Transcription</keyword>
<dbReference type="EMBL" id="JBFXLT010000236">
    <property type="protein sequence ID" value="KAL2801846.1"/>
    <property type="molecule type" value="Genomic_DNA"/>
</dbReference>
<dbReference type="Gene3D" id="4.10.240.10">
    <property type="entry name" value="Zn(2)-C6 fungal-type DNA-binding domain"/>
    <property type="match status" value="1"/>
</dbReference>
<evidence type="ECO:0000256" key="5">
    <source>
        <dbReference type="ARBA" id="ARBA00023242"/>
    </source>
</evidence>
<accession>A0ABR4GS48</accession>
<keyword evidence="3" id="KW-0238">DNA-binding</keyword>
<dbReference type="Proteomes" id="UP001610334">
    <property type="component" value="Unassembled WGS sequence"/>
</dbReference>
<comment type="subcellular location">
    <subcellularLocation>
        <location evidence="1">Nucleus</location>
    </subcellularLocation>
</comment>
<reference evidence="7 8" key="1">
    <citation type="submission" date="2024-07" db="EMBL/GenBank/DDBJ databases">
        <title>Section-level genome sequencing and comparative genomics of Aspergillus sections Usti and Cavernicolus.</title>
        <authorList>
            <consortium name="Lawrence Berkeley National Laboratory"/>
            <person name="Nybo J.L."/>
            <person name="Vesth T.C."/>
            <person name="Theobald S."/>
            <person name="Frisvad J.C."/>
            <person name="Larsen T.O."/>
            <person name="Kjaerboelling I."/>
            <person name="Rothschild-Mancinelli K."/>
            <person name="Lyhne E.K."/>
            <person name="Kogle M.E."/>
            <person name="Barry K."/>
            <person name="Clum A."/>
            <person name="Na H."/>
            <person name="Ledsgaard L."/>
            <person name="Lin J."/>
            <person name="Lipzen A."/>
            <person name="Kuo A."/>
            <person name="Riley R."/>
            <person name="Mondo S."/>
            <person name="Labutti K."/>
            <person name="Haridas S."/>
            <person name="Pangalinan J."/>
            <person name="Salamov A.A."/>
            <person name="Simmons B.A."/>
            <person name="Magnuson J.K."/>
            <person name="Chen J."/>
            <person name="Drula E."/>
            <person name="Henrissat B."/>
            <person name="Wiebenga A."/>
            <person name="Lubbers R.J."/>
            <person name="Gomes A.C."/>
            <person name="Makela M.R."/>
            <person name="Stajich J."/>
            <person name="Grigoriev I.V."/>
            <person name="Mortensen U.H."/>
            <person name="De Vries R.P."/>
            <person name="Baker S.E."/>
            <person name="Andersen M.R."/>
        </authorList>
    </citation>
    <scope>NUCLEOTIDE SEQUENCE [LARGE SCALE GENOMIC DNA]</scope>
    <source>
        <strain evidence="7 8">CBS 588.65</strain>
    </source>
</reference>
<comment type="caution">
    <text evidence="7">The sequence shown here is derived from an EMBL/GenBank/DDBJ whole genome shotgun (WGS) entry which is preliminary data.</text>
</comment>
<evidence type="ECO:0000256" key="3">
    <source>
        <dbReference type="ARBA" id="ARBA00023125"/>
    </source>
</evidence>
<dbReference type="PROSITE" id="PS50048">
    <property type="entry name" value="ZN2_CY6_FUNGAL_2"/>
    <property type="match status" value="1"/>
</dbReference>
<keyword evidence="2" id="KW-0805">Transcription regulation</keyword>
<feature type="domain" description="Zn(2)-C6 fungal-type" evidence="6">
    <location>
        <begin position="4"/>
        <end position="34"/>
    </location>
</feature>